<dbReference type="InterPro" id="IPR036291">
    <property type="entry name" value="NAD(P)-bd_dom_sf"/>
</dbReference>
<keyword evidence="1" id="KW-1133">Transmembrane helix</keyword>
<keyword evidence="1" id="KW-0472">Membrane</keyword>
<dbReference type="WBParaSite" id="TCONS_00007122.p1">
    <property type="protein sequence ID" value="TCONS_00007122.p1"/>
    <property type="gene ID" value="XLOC_005186"/>
</dbReference>
<dbReference type="AlphaFoldDB" id="A0A0K0EEX4"/>
<dbReference type="Gene3D" id="3.40.50.720">
    <property type="entry name" value="NAD(P)-binding Rossmann-like Domain"/>
    <property type="match status" value="1"/>
</dbReference>
<evidence type="ECO:0000313" key="2">
    <source>
        <dbReference type="Proteomes" id="UP000035681"/>
    </source>
</evidence>
<keyword evidence="2" id="KW-1185">Reference proteome</keyword>
<name>A0A0K0EEX4_STRER</name>
<evidence type="ECO:0000256" key="1">
    <source>
        <dbReference type="SAM" id="Phobius"/>
    </source>
</evidence>
<keyword evidence="1" id="KW-0812">Transmembrane</keyword>
<dbReference type="Proteomes" id="UP000035681">
    <property type="component" value="Unplaced"/>
</dbReference>
<feature type="transmembrane region" description="Helical" evidence="1">
    <location>
        <begin position="268"/>
        <end position="289"/>
    </location>
</feature>
<protein>
    <submittedName>
        <fullName evidence="4">3-beta hydroxysteroid dehydrogenase/isomerase domain-containing protein</fullName>
    </submittedName>
    <submittedName>
        <fullName evidence="3">Epimerase domain-containing protein</fullName>
    </submittedName>
</protein>
<evidence type="ECO:0000313" key="3">
    <source>
        <dbReference type="WBParaSite" id="SSTP_0000803800.1"/>
    </source>
</evidence>
<accession>A0A0K0EEX4</accession>
<evidence type="ECO:0000313" key="4">
    <source>
        <dbReference type="WBParaSite" id="TCONS_00007122.p1"/>
    </source>
</evidence>
<organism evidence="3">
    <name type="scientific">Strongyloides stercoralis</name>
    <name type="common">Threadworm</name>
    <dbReference type="NCBI Taxonomy" id="6248"/>
    <lineage>
        <taxon>Eukaryota</taxon>
        <taxon>Metazoa</taxon>
        <taxon>Ecdysozoa</taxon>
        <taxon>Nematoda</taxon>
        <taxon>Chromadorea</taxon>
        <taxon>Rhabditida</taxon>
        <taxon>Tylenchina</taxon>
        <taxon>Panagrolaimomorpha</taxon>
        <taxon>Strongyloidoidea</taxon>
        <taxon>Strongyloididae</taxon>
        <taxon>Strongyloides</taxon>
    </lineage>
</organism>
<dbReference type="SUPFAM" id="SSF51735">
    <property type="entry name" value="NAD(P)-binding Rossmann-fold domains"/>
    <property type="match status" value="1"/>
</dbReference>
<proteinExistence type="predicted"/>
<dbReference type="WBParaSite" id="SSTP_0000803800.1">
    <property type="protein sequence ID" value="SSTP_0000803800.1"/>
    <property type="gene ID" value="SSTP_0000803800"/>
</dbReference>
<reference evidence="3" key="1">
    <citation type="submission" date="2015-08" db="UniProtKB">
        <authorList>
            <consortium name="WormBaseParasite"/>
        </authorList>
    </citation>
    <scope>IDENTIFICATION</scope>
</reference>
<sequence length="360" mass="41661">MDNVRNVCIFGYNNFIGKRLELEIRESYPNINIKCWQPNKPIDENSNCKSIFWGMDSISLAVEECQLVYSVVDYKDWTIKPNKEKLKFYNETIPEVLINECQNVEGISVVHLSSTLSQISSVWPTLMEREKRVDELKLNNIPFKDYTISKVNGEKKILDYASSIPVLILRSPPCYGEGDTSSIVIDSIKILKKYGCLPGMSRRNGSFEMSYVGNITNAMITCGGELLKGNIMGEIVILGDDTPTKNIRESVIDKVLKDDDRDIPSSSLPLTGLLFVSLYFLFIILIRLLNLSTFFRILPDYNYFVLHYRNWSVYDKYKLMYYIGWKPKYSKEEAFKLSSTYYKSLFNNDNLQFSWIPHKN</sequence>